<reference evidence="3 4" key="1">
    <citation type="submission" date="2019-02" db="EMBL/GenBank/DDBJ databases">
        <title>Deep-cultivation of Planctomycetes and their phenomic and genomic characterization uncovers novel biology.</title>
        <authorList>
            <person name="Wiegand S."/>
            <person name="Jogler M."/>
            <person name="Boedeker C."/>
            <person name="Pinto D."/>
            <person name="Vollmers J."/>
            <person name="Rivas-Marin E."/>
            <person name="Kohn T."/>
            <person name="Peeters S.H."/>
            <person name="Heuer A."/>
            <person name="Rast P."/>
            <person name="Oberbeckmann S."/>
            <person name="Bunk B."/>
            <person name="Jeske O."/>
            <person name="Meyerdierks A."/>
            <person name="Storesund J.E."/>
            <person name="Kallscheuer N."/>
            <person name="Luecker S."/>
            <person name="Lage O.M."/>
            <person name="Pohl T."/>
            <person name="Merkel B.J."/>
            <person name="Hornburger P."/>
            <person name="Mueller R.-W."/>
            <person name="Bruemmer F."/>
            <person name="Labrenz M."/>
            <person name="Spormann A.M."/>
            <person name="Op Den Camp H."/>
            <person name="Overmann J."/>
            <person name="Amann R."/>
            <person name="Jetten M.S.M."/>
            <person name="Mascher T."/>
            <person name="Medema M.H."/>
            <person name="Devos D.P."/>
            <person name="Kaster A.-K."/>
            <person name="Ovreas L."/>
            <person name="Rohde M."/>
            <person name="Galperin M.Y."/>
            <person name="Jogler C."/>
        </authorList>
    </citation>
    <scope>NUCLEOTIDE SEQUENCE [LARGE SCALE GENOMIC DNA]</scope>
    <source>
        <strain evidence="3 4">KOR42</strain>
    </source>
</reference>
<accession>A0A5C5X5P5</accession>
<feature type="transmembrane region" description="Helical" evidence="2">
    <location>
        <begin position="60"/>
        <end position="83"/>
    </location>
</feature>
<sequence>MVLETQQQAKQSTESRLVLPANFLANCAFAWAAYHIALWHILFIVNYLQQSAPTLGVWEFYLHFATQAYPLALTAVATTPLLLRAISRSADTISAPIRRVEETLKKLRLGEPVQPVQFRHDDALNRLQDELNSFVEWYEETTRLDASSPEESADYTERSVLKRLADLKKTTQGIRAVGEKLPRRPHLMSPPDGR</sequence>
<protein>
    <submittedName>
        <fullName evidence="3">Uncharacterized protein</fullName>
    </submittedName>
</protein>
<keyword evidence="4" id="KW-1185">Reference proteome</keyword>
<comment type="caution">
    <text evidence="3">The sequence shown here is derived from an EMBL/GenBank/DDBJ whole genome shotgun (WGS) entry which is preliminary data.</text>
</comment>
<keyword evidence="2" id="KW-0472">Membrane</keyword>
<feature type="region of interest" description="Disordered" evidence="1">
    <location>
        <begin position="174"/>
        <end position="194"/>
    </location>
</feature>
<evidence type="ECO:0000256" key="1">
    <source>
        <dbReference type="SAM" id="MobiDB-lite"/>
    </source>
</evidence>
<evidence type="ECO:0000313" key="3">
    <source>
        <dbReference type="EMBL" id="TWT58427.1"/>
    </source>
</evidence>
<dbReference type="RefSeq" id="WP_146508813.1">
    <property type="nucleotide sequence ID" value="NZ_SIHI01000001.1"/>
</dbReference>
<dbReference type="OrthoDB" id="270597at2"/>
<evidence type="ECO:0000313" key="4">
    <source>
        <dbReference type="Proteomes" id="UP000317243"/>
    </source>
</evidence>
<dbReference type="Proteomes" id="UP000317243">
    <property type="component" value="Unassembled WGS sequence"/>
</dbReference>
<dbReference type="AlphaFoldDB" id="A0A5C5X5P5"/>
<evidence type="ECO:0000256" key="2">
    <source>
        <dbReference type="SAM" id="Phobius"/>
    </source>
</evidence>
<feature type="transmembrane region" description="Helical" evidence="2">
    <location>
        <begin position="21"/>
        <end position="48"/>
    </location>
</feature>
<dbReference type="EMBL" id="SIHI01000001">
    <property type="protein sequence ID" value="TWT58427.1"/>
    <property type="molecule type" value="Genomic_DNA"/>
</dbReference>
<gene>
    <name evidence="3" type="ORF">KOR42_18010</name>
</gene>
<proteinExistence type="predicted"/>
<keyword evidence="2" id="KW-0812">Transmembrane</keyword>
<organism evidence="3 4">
    <name type="scientific">Thalassoglobus neptunius</name>
    <dbReference type="NCBI Taxonomy" id="1938619"/>
    <lineage>
        <taxon>Bacteria</taxon>
        <taxon>Pseudomonadati</taxon>
        <taxon>Planctomycetota</taxon>
        <taxon>Planctomycetia</taxon>
        <taxon>Planctomycetales</taxon>
        <taxon>Planctomycetaceae</taxon>
        <taxon>Thalassoglobus</taxon>
    </lineage>
</organism>
<name>A0A5C5X5P5_9PLAN</name>
<keyword evidence="2" id="KW-1133">Transmembrane helix</keyword>